<dbReference type="InterPro" id="IPR002772">
    <property type="entry name" value="Glyco_hydro_3_C"/>
</dbReference>
<evidence type="ECO:0000256" key="2">
    <source>
        <dbReference type="ARBA" id="ARBA00005336"/>
    </source>
</evidence>
<dbReference type="SUPFAM" id="SSF52279">
    <property type="entry name" value="Beta-D-glucan exohydrolase, C-terminal domain"/>
    <property type="match status" value="1"/>
</dbReference>
<keyword evidence="3" id="KW-0119">Carbohydrate metabolism</keyword>
<comment type="pathway">
    <text evidence="1">Glycan degradation; xylan degradation.</text>
</comment>
<accession>A0ABP1D6G8</accession>
<dbReference type="EC" id="3.2.1.37" evidence="8"/>
<dbReference type="PROSITE" id="PS51257">
    <property type="entry name" value="PROKAR_LIPOPROTEIN"/>
    <property type="match status" value="1"/>
</dbReference>
<protein>
    <recommendedName>
        <fullName evidence="8">xylan 1,4-beta-xylosidase</fullName>
        <ecNumber evidence="8">3.2.1.37</ecNumber>
    </recommendedName>
</protein>
<dbReference type="Gene3D" id="3.40.50.1700">
    <property type="entry name" value="Glycoside hydrolase family 3 C-terminal domain"/>
    <property type="match status" value="1"/>
</dbReference>
<reference evidence="12" key="1">
    <citation type="submission" date="2024-04" db="EMBL/GenBank/DDBJ databases">
        <authorList>
            <person name="Shaw F."/>
            <person name="Minotto A."/>
        </authorList>
    </citation>
    <scope>NUCLEOTIDE SEQUENCE [LARGE SCALE GENOMIC DNA]</scope>
</reference>
<keyword evidence="4 9" id="KW-0732">Signal</keyword>
<dbReference type="PANTHER" id="PTHR42721">
    <property type="entry name" value="SUGAR HYDROLASE-RELATED"/>
    <property type="match status" value="1"/>
</dbReference>
<comment type="similarity">
    <text evidence="2">Belongs to the glycosyl hydrolase 3 family.</text>
</comment>
<dbReference type="Pfam" id="PF00933">
    <property type="entry name" value="Glyco_hydro_3"/>
    <property type="match status" value="1"/>
</dbReference>
<evidence type="ECO:0000256" key="5">
    <source>
        <dbReference type="ARBA" id="ARBA00022801"/>
    </source>
</evidence>
<evidence type="ECO:0000259" key="10">
    <source>
        <dbReference type="SMART" id="SM01217"/>
    </source>
</evidence>
<evidence type="ECO:0000256" key="6">
    <source>
        <dbReference type="ARBA" id="ARBA00023295"/>
    </source>
</evidence>
<dbReference type="Proteomes" id="UP001497453">
    <property type="component" value="Chromosome 2"/>
</dbReference>
<dbReference type="InterPro" id="IPR026891">
    <property type="entry name" value="Fn3-like"/>
</dbReference>
<evidence type="ECO:0000256" key="3">
    <source>
        <dbReference type="ARBA" id="ARBA00022651"/>
    </source>
</evidence>
<evidence type="ECO:0000256" key="8">
    <source>
        <dbReference type="ARBA" id="ARBA00026107"/>
    </source>
</evidence>
<proteinExistence type="inferred from homology"/>
<feature type="signal peptide" evidence="9">
    <location>
        <begin position="1"/>
        <end position="18"/>
    </location>
</feature>
<dbReference type="InterPro" id="IPR013783">
    <property type="entry name" value="Ig-like_fold"/>
</dbReference>
<feature type="domain" description="Fibronectin type III-like" evidence="10">
    <location>
        <begin position="667"/>
        <end position="737"/>
    </location>
</feature>
<dbReference type="InterPro" id="IPR036881">
    <property type="entry name" value="Glyco_hydro_3_C_sf"/>
</dbReference>
<keyword evidence="12" id="KW-1185">Reference proteome</keyword>
<name>A0ABP1D6G8_9APHY</name>
<dbReference type="Gene3D" id="3.20.20.300">
    <property type="entry name" value="Glycoside hydrolase, family 3, N-terminal domain"/>
    <property type="match status" value="1"/>
</dbReference>
<evidence type="ECO:0000256" key="7">
    <source>
        <dbReference type="ARBA" id="ARBA00024574"/>
    </source>
</evidence>
<dbReference type="SMART" id="SM01217">
    <property type="entry name" value="Fn3_like"/>
    <property type="match status" value="1"/>
</dbReference>
<dbReference type="PANTHER" id="PTHR42721:SF3">
    <property type="entry name" value="BETA-D-XYLOSIDASE 5-RELATED"/>
    <property type="match status" value="1"/>
</dbReference>
<dbReference type="Pfam" id="PF01915">
    <property type="entry name" value="Glyco_hydro_3_C"/>
    <property type="match status" value="1"/>
</dbReference>
<evidence type="ECO:0000313" key="11">
    <source>
        <dbReference type="EMBL" id="CAL1702524.1"/>
    </source>
</evidence>
<sequence length="765" mass="82611">MAVKQLVVLAALVTSVACYGFPDCSSAQLKGNAVCDTSKDPITRATALINLFTVDELINNTDNGSGGVPRLGIPSYQWWSEALHGVANSPGVNFSASGEWSSSTSFPQPNILGATFDDDLVKQVADVVSTEARAFNNGGHAGLDFWTPNINPFKDPRWGRGQETPGEDPFHLSHYVMNLIQGLQGGVDPQPYFKVVADCKHFAAYDMENWHGNVRYGFNAVVTQQDLSEYYLPPFQTCVRDAKVGSVMCSYNAVNGIPSCASPFLLQTVLRDHWGFSDDRWVTSDCDAVDNVFSPHNFSTTLAEASAVSLKAGTDIDCGSTYGANLGAALNQSLITEAHLRKALTRQYASLVRLGYFDDPSKQPFRQLGWSDVNTKSAQDLAHKAAVEGIVLLKNDGTLPFKRSIKKIALIGPYANATRELQGNYFGIAPFLISPLQAAQTAGFDVSYVFGTNVSTNDTSGFASAVSAAKSADVVIYAGGIGETIEREDIDRDAISWPGNQLDLISELEKVGKPFIAVQFGGGQVDQTSLKASKSVNAILWAGYPGQSGGAALFDILTGKAAPAGRLATTQYPAEYVNQVPMTDMTLRPSLVNPGRTYKWYTGTPVFEFGFGLHYTTFSHSWATKPSSSHNIQSLFSRARSAAHMDLGLLDTFTVNVRNTGRVTSDYVALLFVNSKNGPAPHPNKELISYVRLHDIAPGRTATAKLEVTLGSIARADENGDLWLFPGTYQLTVDTDAVLKTSFQLTGSATRISEWPRDNSTQASV</sequence>
<evidence type="ECO:0000256" key="9">
    <source>
        <dbReference type="SAM" id="SignalP"/>
    </source>
</evidence>
<dbReference type="SUPFAM" id="SSF51445">
    <property type="entry name" value="(Trans)glycosidases"/>
    <property type="match status" value="1"/>
</dbReference>
<dbReference type="InterPro" id="IPR001764">
    <property type="entry name" value="Glyco_hydro_3_N"/>
</dbReference>
<dbReference type="EMBL" id="OZ037945">
    <property type="protein sequence ID" value="CAL1702524.1"/>
    <property type="molecule type" value="Genomic_DNA"/>
</dbReference>
<dbReference type="InterPro" id="IPR044993">
    <property type="entry name" value="BXL"/>
</dbReference>
<dbReference type="Gene3D" id="2.60.40.10">
    <property type="entry name" value="Immunoglobulins"/>
    <property type="match status" value="1"/>
</dbReference>
<evidence type="ECO:0000313" key="12">
    <source>
        <dbReference type="Proteomes" id="UP001497453"/>
    </source>
</evidence>
<dbReference type="InterPro" id="IPR036962">
    <property type="entry name" value="Glyco_hydro_3_N_sf"/>
</dbReference>
<dbReference type="Pfam" id="PF14310">
    <property type="entry name" value="Fn3-like"/>
    <property type="match status" value="1"/>
</dbReference>
<dbReference type="InterPro" id="IPR017853">
    <property type="entry name" value="GH"/>
</dbReference>
<keyword evidence="5" id="KW-0378">Hydrolase</keyword>
<evidence type="ECO:0000256" key="1">
    <source>
        <dbReference type="ARBA" id="ARBA00004851"/>
    </source>
</evidence>
<keyword evidence="3" id="KW-0858">Xylan degradation</keyword>
<keyword evidence="6" id="KW-0326">Glycosidase</keyword>
<feature type="chain" id="PRO_5046965674" description="xylan 1,4-beta-xylosidase" evidence="9">
    <location>
        <begin position="19"/>
        <end position="765"/>
    </location>
</feature>
<gene>
    <name evidence="11" type="ORF">GFSPODELE1_LOCUS4084</name>
</gene>
<comment type="catalytic activity">
    <reaction evidence="7">
        <text>Hydrolysis of (1-&gt;4)-beta-D-xylans, to remove successive D-xylose residues from the non-reducing termini.</text>
        <dbReference type="EC" id="3.2.1.37"/>
    </reaction>
</comment>
<evidence type="ECO:0000256" key="4">
    <source>
        <dbReference type="ARBA" id="ARBA00022729"/>
    </source>
</evidence>
<organism evidence="11 12">
    <name type="scientific">Somion occarium</name>
    <dbReference type="NCBI Taxonomy" id="3059160"/>
    <lineage>
        <taxon>Eukaryota</taxon>
        <taxon>Fungi</taxon>
        <taxon>Dikarya</taxon>
        <taxon>Basidiomycota</taxon>
        <taxon>Agaricomycotina</taxon>
        <taxon>Agaricomycetes</taxon>
        <taxon>Polyporales</taxon>
        <taxon>Cerrenaceae</taxon>
        <taxon>Somion</taxon>
    </lineage>
</organism>
<keyword evidence="3" id="KW-0624">Polysaccharide degradation</keyword>